<feature type="signal peptide" evidence="1">
    <location>
        <begin position="1"/>
        <end position="20"/>
    </location>
</feature>
<reference evidence="3" key="1">
    <citation type="submission" date="2019-05" db="EMBL/GenBank/DDBJ databases">
        <authorList>
            <person name="Piombo E."/>
        </authorList>
    </citation>
    <scope>NUCLEOTIDE SEQUENCE</scope>
    <source>
        <strain evidence="3">C2S</strain>
    </source>
</reference>
<dbReference type="eggNOG" id="ENOG502SRYP">
    <property type="taxonomic scope" value="Eukaryota"/>
</dbReference>
<accession>A0A0I9XG29</accession>
<dbReference type="PANTHER" id="PTHR10374">
    <property type="entry name" value="LACTOYLGLUTATHIONE LYASE GLYOXALASE I"/>
    <property type="match status" value="1"/>
</dbReference>
<feature type="chain" id="PRO_5014229880" description="Glyoxalase/fosfomycin resistance/dioxygenase domain-containing protein" evidence="1">
    <location>
        <begin position="21"/>
        <end position="246"/>
    </location>
</feature>
<evidence type="ECO:0000259" key="2">
    <source>
        <dbReference type="Pfam" id="PF00903"/>
    </source>
</evidence>
<name>A0A0I9XG29_FUSFU</name>
<dbReference type="Pfam" id="PF00903">
    <property type="entry name" value="Glyoxalase"/>
    <property type="match status" value="1"/>
</dbReference>
<evidence type="ECO:0000313" key="4">
    <source>
        <dbReference type="Proteomes" id="UP000760494"/>
    </source>
</evidence>
<dbReference type="InterPro" id="IPR029068">
    <property type="entry name" value="Glyas_Bleomycin-R_OHBP_Dase"/>
</dbReference>
<dbReference type="AlphaFoldDB" id="A0A0I9XG29"/>
<gene>
    <name evidence="3" type="ORF">C2S_9675</name>
</gene>
<protein>
    <recommendedName>
        <fullName evidence="2">Glyoxalase/fosfomycin resistance/dioxygenase domain-containing protein</fullName>
    </recommendedName>
</protein>
<dbReference type="PANTHER" id="PTHR10374:SF19">
    <property type="entry name" value="LYASE (GLO1), PUTATIVE (AFU_ORTHOLOGUE AFUA_2G13550)-RELATED"/>
    <property type="match status" value="1"/>
</dbReference>
<comment type="caution">
    <text evidence="3">The sequence shown here is derived from an EMBL/GenBank/DDBJ whole genome shotgun (WGS) entry which is preliminary data.</text>
</comment>
<organism evidence="3 4">
    <name type="scientific">Fusarium fujikuroi</name>
    <name type="common">Bakanae and foot rot disease fungus</name>
    <name type="synonym">Gibberella fujikuroi</name>
    <dbReference type="NCBI Taxonomy" id="5127"/>
    <lineage>
        <taxon>Eukaryota</taxon>
        <taxon>Fungi</taxon>
        <taxon>Dikarya</taxon>
        <taxon>Ascomycota</taxon>
        <taxon>Pezizomycotina</taxon>
        <taxon>Sordariomycetes</taxon>
        <taxon>Hypocreomycetidae</taxon>
        <taxon>Hypocreales</taxon>
        <taxon>Nectriaceae</taxon>
        <taxon>Fusarium</taxon>
        <taxon>Fusarium fujikuroi species complex</taxon>
    </lineage>
</organism>
<dbReference type="Proteomes" id="UP000760494">
    <property type="component" value="Unassembled WGS sequence"/>
</dbReference>
<dbReference type="EMBL" id="CABFJX010000376">
    <property type="protein sequence ID" value="VTT74988.1"/>
    <property type="molecule type" value="Genomic_DNA"/>
</dbReference>
<evidence type="ECO:0000256" key="1">
    <source>
        <dbReference type="SAM" id="SignalP"/>
    </source>
</evidence>
<dbReference type="InterPro" id="IPR004360">
    <property type="entry name" value="Glyas_Fos-R_dOase_dom"/>
</dbReference>
<dbReference type="SUPFAM" id="SSF54593">
    <property type="entry name" value="Glyoxalase/Bleomycin resistance protein/Dihydroxybiphenyl dioxygenase"/>
    <property type="match status" value="1"/>
</dbReference>
<dbReference type="Gene3D" id="3.10.180.10">
    <property type="entry name" value="2,3-Dihydroxybiphenyl 1,2-Dioxygenase, domain 1"/>
    <property type="match status" value="1"/>
</dbReference>
<keyword evidence="1" id="KW-0732">Signal</keyword>
<proteinExistence type="predicted"/>
<evidence type="ECO:0000313" key="3">
    <source>
        <dbReference type="EMBL" id="VTT74988.1"/>
    </source>
</evidence>
<feature type="domain" description="Glyoxalase/fosfomycin resistance/dioxygenase" evidence="2">
    <location>
        <begin position="56"/>
        <end position="176"/>
    </location>
</feature>
<sequence>MVRFLSTLLLGAQLILSASSHSIPNMLPRRSGQHEFPYPVLGTDEPADYATTGYFINHFAISTRNLTASLDFYSRVLGFRKMFTLHVSKKYSITYLAHAHGGKNGTGYQTALELNREKNNAQGLLEIYYLDIPTKNIESSSQHPNTFAHIGLVVPDAQKIQERLETMPNVKIVKKFGEKFTELTDDLVIGPAVGLPPAVVAQLSLEEREAIVQGLESSVDPLIFIVDPDGNFIEIQGEEGADLVQG</sequence>